<evidence type="ECO:0000313" key="1">
    <source>
        <dbReference type="EMBL" id="KKS85238.1"/>
    </source>
</evidence>
<organism evidence="1 2">
    <name type="scientific">Candidatus Gottesmanbacteria bacterium GW2011_GWB1_43_11</name>
    <dbReference type="NCBI Taxonomy" id="1618446"/>
    <lineage>
        <taxon>Bacteria</taxon>
        <taxon>Candidatus Gottesmaniibacteriota</taxon>
    </lineage>
</organism>
<dbReference type="Proteomes" id="UP000034050">
    <property type="component" value="Unassembled WGS sequence"/>
</dbReference>
<comment type="caution">
    <text evidence="1">The sequence shown here is derived from an EMBL/GenBank/DDBJ whole genome shotgun (WGS) entry which is preliminary data.</text>
</comment>
<reference evidence="1 2" key="1">
    <citation type="journal article" date="2015" name="Nature">
        <title>rRNA introns, odd ribosomes, and small enigmatic genomes across a large radiation of phyla.</title>
        <authorList>
            <person name="Brown C.T."/>
            <person name="Hug L.A."/>
            <person name="Thomas B.C."/>
            <person name="Sharon I."/>
            <person name="Castelle C.J."/>
            <person name="Singh A."/>
            <person name="Wilkins M.J."/>
            <person name="Williams K.H."/>
            <person name="Banfield J.F."/>
        </authorList>
    </citation>
    <scope>NUCLEOTIDE SEQUENCE [LARGE SCALE GENOMIC DNA]</scope>
</reference>
<accession>A0A0G1FEG6</accession>
<evidence type="ECO:0000313" key="2">
    <source>
        <dbReference type="Proteomes" id="UP000034050"/>
    </source>
</evidence>
<dbReference type="AlphaFoldDB" id="A0A0G1FEG6"/>
<proteinExistence type="predicted"/>
<protein>
    <submittedName>
        <fullName evidence="1">Uncharacterized protein</fullName>
    </submittedName>
</protein>
<name>A0A0G1FEG6_9BACT</name>
<gene>
    <name evidence="1" type="ORF">UV61_C0019G0002</name>
</gene>
<dbReference type="EMBL" id="LCFD01000019">
    <property type="protein sequence ID" value="KKS85238.1"/>
    <property type="molecule type" value="Genomic_DNA"/>
</dbReference>
<sequence length="142" mass="15878">MKTLTNETAVQIHFGATGIKALYEESLTAKQVDFVCLSSNYSRVVGAYFDKDYAPRLFGSQVATREILPNNPVNEANNKAAKNQVRYMEITETSESDLLLFNGKAVLVSYNPESPFAVEVSDKELVANFRNQFEALWKELSA</sequence>